<dbReference type="Pfam" id="PF00107">
    <property type="entry name" value="ADH_zinc_N"/>
    <property type="match status" value="1"/>
</dbReference>
<dbReference type="GO" id="GO:0070402">
    <property type="term" value="F:NADPH binding"/>
    <property type="evidence" value="ECO:0007669"/>
    <property type="project" value="TreeGrafter"/>
</dbReference>
<dbReference type="PANTHER" id="PTHR48106:SF18">
    <property type="entry name" value="QUINONE OXIDOREDUCTASE PIG3"/>
    <property type="match status" value="1"/>
</dbReference>
<dbReference type="Gene3D" id="3.40.50.720">
    <property type="entry name" value="NAD(P)-binding Rossmann-like Domain"/>
    <property type="match status" value="1"/>
</dbReference>
<evidence type="ECO:0000256" key="2">
    <source>
        <dbReference type="ARBA" id="ARBA00023002"/>
    </source>
</evidence>
<gene>
    <name evidence="4" type="primary">adhT</name>
    <name evidence="4" type="ORF">SAMEA44547418_01527</name>
</gene>
<keyword evidence="5" id="KW-1185">Reference proteome</keyword>
<protein>
    <submittedName>
        <fullName evidence="4">Alcohol dehydrogenase</fullName>
        <ecNumber evidence="4">1.1.1.1</ecNumber>
    </submittedName>
</protein>
<dbReference type="GO" id="GO:0004022">
    <property type="term" value="F:alcohol dehydrogenase (NAD+) activity"/>
    <property type="evidence" value="ECO:0007669"/>
    <property type="project" value="UniProtKB-EC"/>
</dbReference>
<accession>A0A239ZNQ6</accession>
<keyword evidence="2 4" id="KW-0560">Oxidoreductase</keyword>
<dbReference type="SUPFAM" id="SSF51735">
    <property type="entry name" value="NAD(P)-binding Rossmann-fold domains"/>
    <property type="match status" value="1"/>
</dbReference>
<evidence type="ECO:0000259" key="3">
    <source>
        <dbReference type="SMART" id="SM00829"/>
    </source>
</evidence>
<reference evidence="4 5" key="1">
    <citation type="submission" date="2017-06" db="EMBL/GenBank/DDBJ databases">
        <authorList>
            <consortium name="Pathogen Informatics"/>
        </authorList>
    </citation>
    <scope>NUCLEOTIDE SEQUENCE [LARGE SCALE GENOMIC DNA]</scope>
    <source>
        <strain evidence="4 5">NCTC12018</strain>
    </source>
</reference>
<dbReference type="KEGG" id="vrm:44547418_01527"/>
<dbReference type="Proteomes" id="UP000214973">
    <property type="component" value="Chromosome 1"/>
</dbReference>
<dbReference type="EMBL" id="LT906470">
    <property type="protein sequence ID" value="SNV72478.1"/>
    <property type="molecule type" value="Genomic_DNA"/>
</dbReference>
<dbReference type="AlphaFoldDB" id="A0A239ZNQ6"/>
<dbReference type="PANTHER" id="PTHR48106">
    <property type="entry name" value="QUINONE OXIDOREDUCTASE PIG3-RELATED"/>
    <property type="match status" value="1"/>
</dbReference>
<feature type="domain" description="Enoyl reductase (ER)" evidence="3">
    <location>
        <begin position="15"/>
        <end position="325"/>
    </location>
</feature>
<organism evidence="4 5">
    <name type="scientific">Veillonella rodentium</name>
    <dbReference type="NCBI Taxonomy" id="248315"/>
    <lineage>
        <taxon>Bacteria</taxon>
        <taxon>Bacillati</taxon>
        <taxon>Bacillota</taxon>
        <taxon>Negativicutes</taxon>
        <taxon>Veillonellales</taxon>
        <taxon>Veillonellaceae</taxon>
        <taxon>Veillonella</taxon>
    </lineage>
</organism>
<dbReference type="Gene3D" id="3.90.180.10">
    <property type="entry name" value="Medium-chain alcohol dehydrogenases, catalytic domain"/>
    <property type="match status" value="1"/>
</dbReference>
<sequence>MELMKAIQLTGPCEIDAMTPVEIEKPQLKPGFAVVKVKAFGINQSEIFSRKGLSSPDFSYPRVLGIEGVGIVEEVNPDSFLRVGEQVATMMGGLGRSLNGSYAEYMLVPEKHLLPFSSDLPWHILGALPEMMQTAYGSLSKGLLMKSGDTLFIHGGTSSVGLMAALLAKDIGVTVISSTRRISNIDILKQYGVDHVVLDDGTLDTQIREIAPYGVDGVLELVGSNVVMQDLSYIKVGGHLCFTGALNQQWIIPEFDCFSVPSGVFFTTYSGEFEDLPVTVFHDMLRRLERNEVQLPIGRVYHELDAVREAHQDIDSGKYAGKKVVVLS</sequence>
<dbReference type="SMART" id="SM00829">
    <property type="entry name" value="PKS_ER"/>
    <property type="match status" value="1"/>
</dbReference>
<dbReference type="InterPro" id="IPR020843">
    <property type="entry name" value="ER"/>
</dbReference>
<dbReference type="InterPro" id="IPR036291">
    <property type="entry name" value="NAD(P)-bd_dom_sf"/>
</dbReference>
<evidence type="ECO:0000313" key="4">
    <source>
        <dbReference type="EMBL" id="SNV72478.1"/>
    </source>
</evidence>
<evidence type="ECO:0000313" key="5">
    <source>
        <dbReference type="Proteomes" id="UP000214973"/>
    </source>
</evidence>
<dbReference type="SUPFAM" id="SSF50129">
    <property type="entry name" value="GroES-like"/>
    <property type="match status" value="1"/>
</dbReference>
<dbReference type="InterPro" id="IPR011032">
    <property type="entry name" value="GroES-like_sf"/>
</dbReference>
<dbReference type="Pfam" id="PF08240">
    <property type="entry name" value="ADH_N"/>
    <property type="match status" value="1"/>
</dbReference>
<dbReference type="EC" id="1.1.1.1" evidence="4"/>
<evidence type="ECO:0000256" key="1">
    <source>
        <dbReference type="ARBA" id="ARBA00022857"/>
    </source>
</evidence>
<dbReference type="InterPro" id="IPR013149">
    <property type="entry name" value="ADH-like_C"/>
</dbReference>
<dbReference type="RefSeq" id="WP_197696272.1">
    <property type="nucleotide sequence ID" value="NZ_LT906470.1"/>
</dbReference>
<dbReference type="InterPro" id="IPR013154">
    <property type="entry name" value="ADH-like_N"/>
</dbReference>
<keyword evidence="1" id="KW-0521">NADP</keyword>
<proteinExistence type="predicted"/>
<dbReference type="GO" id="GO:0016651">
    <property type="term" value="F:oxidoreductase activity, acting on NAD(P)H"/>
    <property type="evidence" value="ECO:0007669"/>
    <property type="project" value="TreeGrafter"/>
</dbReference>
<name>A0A239ZNQ6_9FIRM</name>